<dbReference type="OrthoDB" id="46175at2759"/>
<keyword evidence="2" id="KW-1185">Reference proteome</keyword>
<name>A0A1Z5JM58_FISSO</name>
<dbReference type="SUPFAM" id="SSF53335">
    <property type="entry name" value="S-adenosyl-L-methionine-dependent methyltransferases"/>
    <property type="match status" value="1"/>
</dbReference>
<dbReference type="EMBL" id="BDSP01000087">
    <property type="protein sequence ID" value="GAX14996.1"/>
    <property type="molecule type" value="Genomic_DNA"/>
</dbReference>
<dbReference type="Proteomes" id="UP000198406">
    <property type="component" value="Unassembled WGS sequence"/>
</dbReference>
<reference evidence="1 2" key="1">
    <citation type="journal article" date="2015" name="Plant Cell">
        <title>Oil accumulation by the oleaginous diatom Fistulifera solaris as revealed by the genome and transcriptome.</title>
        <authorList>
            <person name="Tanaka T."/>
            <person name="Maeda Y."/>
            <person name="Veluchamy A."/>
            <person name="Tanaka M."/>
            <person name="Abida H."/>
            <person name="Marechal E."/>
            <person name="Bowler C."/>
            <person name="Muto M."/>
            <person name="Sunaga Y."/>
            <person name="Tanaka M."/>
            <person name="Yoshino T."/>
            <person name="Taniguchi T."/>
            <person name="Fukuda Y."/>
            <person name="Nemoto M."/>
            <person name="Matsumoto M."/>
            <person name="Wong P.S."/>
            <person name="Aburatani S."/>
            <person name="Fujibuchi W."/>
        </authorList>
    </citation>
    <scope>NUCLEOTIDE SEQUENCE [LARGE SCALE GENOMIC DNA]</scope>
    <source>
        <strain evidence="1 2">JPCC DA0580</strain>
    </source>
</reference>
<dbReference type="InParanoid" id="A0A1Z5JM58"/>
<evidence type="ECO:0000313" key="1">
    <source>
        <dbReference type="EMBL" id="GAX14996.1"/>
    </source>
</evidence>
<evidence type="ECO:0000313" key="2">
    <source>
        <dbReference type="Proteomes" id="UP000198406"/>
    </source>
</evidence>
<dbReference type="InterPro" id="IPR029063">
    <property type="entry name" value="SAM-dependent_MTases_sf"/>
</dbReference>
<gene>
    <name evidence="1" type="ORF">FisN_12Lh307</name>
</gene>
<sequence length="467" mass="54212">MVVLSLLSKRINRWLGPALLRNGIQWRYTLGRGVVRDNAALDSLLLLPVAQKLISLELYDMMASDAQQETAISILRYSSDLQQNQSSSRTAEDCIQILESFIRSSLVPNEVWSDVFKWQYHHRLRKWCRMEFLQAKYGTRFDLKKESRRNNLPTTDQVLDAFDMRDWALHKTSQRFHVMDQIVREQLNGRTLRLRGGGVVTAIVPDSNQSVADVSLEDLLEVTGGFVKTCGPWNTFCELHDIYQLWTQEYVDRLGDYLRQRVQTFAGETIVLDVGAGDGLLTEALEEYFAQQPRRSNHRKFRAPRIIATDDGSWKISPKAWVESLSVEEALHIHASDCHSKQVIVLCSWMPMGEDWTKLFREKYVQEYILIGEADDGQCGDNWETWGNPFYSSQYNDDEENQIESLFRDQEENPKQPRSITNPTVDDPLFKRDGYVRKDLDNLLPYQFSRFDCKVSKTGKTVSFRRR</sequence>
<organism evidence="1 2">
    <name type="scientific">Fistulifera solaris</name>
    <name type="common">Oleaginous diatom</name>
    <dbReference type="NCBI Taxonomy" id="1519565"/>
    <lineage>
        <taxon>Eukaryota</taxon>
        <taxon>Sar</taxon>
        <taxon>Stramenopiles</taxon>
        <taxon>Ochrophyta</taxon>
        <taxon>Bacillariophyta</taxon>
        <taxon>Bacillariophyceae</taxon>
        <taxon>Bacillariophycidae</taxon>
        <taxon>Naviculales</taxon>
        <taxon>Naviculaceae</taxon>
        <taxon>Fistulifera</taxon>
    </lineage>
</organism>
<protein>
    <recommendedName>
        <fullName evidence="3">Methyltransferase domain-containing protein</fullName>
    </recommendedName>
</protein>
<evidence type="ECO:0008006" key="3">
    <source>
        <dbReference type="Google" id="ProtNLM"/>
    </source>
</evidence>
<accession>A0A1Z5JM58</accession>
<comment type="caution">
    <text evidence="1">The sequence shown here is derived from an EMBL/GenBank/DDBJ whole genome shotgun (WGS) entry which is preliminary data.</text>
</comment>
<proteinExistence type="predicted"/>
<dbReference type="AlphaFoldDB" id="A0A1Z5JM58"/>